<organism evidence="2 3">
    <name type="scientific">Deinococcus marmoris</name>
    <dbReference type="NCBI Taxonomy" id="249408"/>
    <lineage>
        <taxon>Bacteria</taxon>
        <taxon>Thermotogati</taxon>
        <taxon>Deinococcota</taxon>
        <taxon>Deinococci</taxon>
        <taxon>Deinococcales</taxon>
        <taxon>Deinococcaceae</taxon>
        <taxon>Deinococcus</taxon>
    </lineage>
</organism>
<dbReference type="Proteomes" id="UP000186607">
    <property type="component" value="Unassembled WGS sequence"/>
</dbReference>
<keyword evidence="3" id="KW-1185">Reference proteome</keyword>
<sequence length="125" mass="13334">MNRLSKVLAPLLRVLGFPMYWLLRRLGSLPLKAEPASIPAPEPQPLPDDVLLPPGWTRPREMAEANPTLAPVLLAFGLAGTALGLLISTWGIVGLGVVVAFLGGGMWAWDSFQATVQPAGPQEET</sequence>
<keyword evidence="1" id="KW-1133">Transmembrane helix</keyword>
<feature type="transmembrane region" description="Helical" evidence="1">
    <location>
        <begin position="69"/>
        <end position="102"/>
    </location>
</feature>
<accession>A0A1U7NTD7</accession>
<evidence type="ECO:0000313" key="2">
    <source>
        <dbReference type="EMBL" id="OLV16188.1"/>
    </source>
</evidence>
<gene>
    <name evidence="2" type="ORF">BOO71_0012685</name>
</gene>
<comment type="caution">
    <text evidence="2">The sequence shown here is derived from an EMBL/GenBank/DDBJ whole genome shotgun (WGS) entry which is preliminary data.</text>
</comment>
<dbReference type="EMBL" id="MSTI01000152">
    <property type="protein sequence ID" value="OLV16188.1"/>
    <property type="molecule type" value="Genomic_DNA"/>
</dbReference>
<evidence type="ECO:0000256" key="1">
    <source>
        <dbReference type="SAM" id="Phobius"/>
    </source>
</evidence>
<proteinExistence type="predicted"/>
<keyword evidence="1" id="KW-0812">Transmembrane</keyword>
<reference evidence="2 3" key="1">
    <citation type="submission" date="2017-01" db="EMBL/GenBank/DDBJ databases">
        <title>Genome Analysis of Deinococcus marmoris KOPRI26562.</title>
        <authorList>
            <person name="Kim J.H."/>
            <person name="Oh H.-M."/>
        </authorList>
    </citation>
    <scope>NUCLEOTIDE SEQUENCE [LARGE SCALE GENOMIC DNA]</scope>
    <source>
        <strain evidence="2 3">KOPRI26562</strain>
    </source>
</reference>
<keyword evidence="1" id="KW-0472">Membrane</keyword>
<name>A0A1U7NTD7_9DEIO</name>
<dbReference type="AlphaFoldDB" id="A0A1U7NTD7"/>
<dbReference type="STRING" id="249408.BOO71_0012685"/>
<dbReference type="RefSeq" id="WP_254843253.1">
    <property type="nucleotide sequence ID" value="NZ_MSTI01000152.1"/>
</dbReference>
<protein>
    <submittedName>
        <fullName evidence="2">Uncharacterized protein</fullName>
    </submittedName>
</protein>
<evidence type="ECO:0000313" key="3">
    <source>
        <dbReference type="Proteomes" id="UP000186607"/>
    </source>
</evidence>